<evidence type="ECO:0000256" key="2">
    <source>
        <dbReference type="SAM" id="Coils"/>
    </source>
</evidence>
<dbReference type="EMBL" id="CAJVCH010043254">
    <property type="protein sequence ID" value="CAG7717088.1"/>
    <property type="molecule type" value="Genomic_DNA"/>
</dbReference>
<organism evidence="3 4">
    <name type="scientific">Allacma fusca</name>
    <dbReference type="NCBI Taxonomy" id="39272"/>
    <lineage>
        <taxon>Eukaryota</taxon>
        <taxon>Metazoa</taxon>
        <taxon>Ecdysozoa</taxon>
        <taxon>Arthropoda</taxon>
        <taxon>Hexapoda</taxon>
        <taxon>Collembola</taxon>
        <taxon>Symphypleona</taxon>
        <taxon>Sminthuridae</taxon>
        <taxon>Allacma</taxon>
    </lineage>
</organism>
<protein>
    <recommendedName>
        <fullName evidence="5">Bicaudal D-related protein 1</fullName>
    </recommendedName>
</protein>
<keyword evidence="1 2" id="KW-0175">Coiled coil</keyword>
<sequence length="511" mass="59034">MKGFMKHIYLLQHLEQEKYQVKRKYEAAKSDYEIRVAELQADINELKQSLEEQQTLMKQSDRDKKLLINELTEQNQRLTSQLKEASKKEELLTSQLQTLREQFSIRKVVMSDHVSHLDNLREEISIITAKKMELERKIEMILLEKEGLSSHLDDSSDRILLLERQTREQEMQLVNSQHEMHELKLSNQSLSARLELLNRSAAVNRSLLNELELSADFRTTSGLSAASSGIGGEEDEIECDEALPNNPAHLKELKEEVWLAYCTILAMCQQLKALKSKANEDASSSSMETSLNDSCVLVKPGLLNSTLEELKTLLRDLSTIEGVENVTIKSQIELEMRLHSAEEALDKTGRALSEKNEENKRLREQINQLTSQLTIRETELSAVTEERDNVRRDMSESHLAKDEIVKRAWELRDQAVQRKNKAELEVAHTRIEMMQANSQLIEAVQQKIALSQQLEQWQVDMQQLLDEQMRTKLSNQETRDPIPVLSETIPNTSQFERKRNKLFALFRNFNS</sequence>
<proteinExistence type="predicted"/>
<evidence type="ECO:0000256" key="1">
    <source>
        <dbReference type="ARBA" id="ARBA00023054"/>
    </source>
</evidence>
<dbReference type="PANTHER" id="PTHR32123:SF13">
    <property type="entry name" value="BICAUDAL D-RELATED PROTEIN HOMOLOG"/>
    <property type="match status" value="1"/>
</dbReference>
<gene>
    <name evidence="3" type="ORF">AFUS01_LOCUS6564</name>
</gene>
<name>A0A8J2JAF5_9HEXA</name>
<comment type="caution">
    <text evidence="3">The sequence shown here is derived from an EMBL/GenBank/DDBJ whole genome shotgun (WGS) entry which is preliminary data.</text>
</comment>
<reference evidence="3" key="1">
    <citation type="submission" date="2021-06" db="EMBL/GenBank/DDBJ databases">
        <authorList>
            <person name="Hodson N. C."/>
            <person name="Mongue J. A."/>
            <person name="Jaron S. K."/>
        </authorList>
    </citation>
    <scope>NUCLEOTIDE SEQUENCE</scope>
</reference>
<dbReference type="OrthoDB" id="9451547at2759"/>
<dbReference type="Proteomes" id="UP000708208">
    <property type="component" value="Unassembled WGS sequence"/>
</dbReference>
<feature type="coiled-coil region" evidence="2">
    <location>
        <begin position="11"/>
        <end position="137"/>
    </location>
</feature>
<evidence type="ECO:0000313" key="3">
    <source>
        <dbReference type="EMBL" id="CAG7717088.1"/>
    </source>
</evidence>
<dbReference type="AlphaFoldDB" id="A0A8J2JAF5"/>
<feature type="coiled-coil region" evidence="2">
    <location>
        <begin position="419"/>
        <end position="467"/>
    </location>
</feature>
<dbReference type="PANTHER" id="PTHR32123">
    <property type="entry name" value="BICD FAMILY-LIKE CARGO ADAPTER"/>
    <property type="match status" value="1"/>
</dbReference>
<evidence type="ECO:0000313" key="4">
    <source>
        <dbReference type="Proteomes" id="UP000708208"/>
    </source>
</evidence>
<keyword evidence="4" id="KW-1185">Reference proteome</keyword>
<feature type="coiled-coil region" evidence="2">
    <location>
        <begin position="338"/>
        <end position="379"/>
    </location>
</feature>
<evidence type="ECO:0008006" key="5">
    <source>
        <dbReference type="Google" id="ProtNLM"/>
    </source>
</evidence>
<dbReference type="InterPro" id="IPR051149">
    <property type="entry name" value="Spindly/BICDR_Dynein_Adapter"/>
</dbReference>
<accession>A0A8J2JAF5</accession>